<evidence type="ECO:0000259" key="6">
    <source>
        <dbReference type="PROSITE" id="PS50261"/>
    </source>
</evidence>
<keyword evidence="8" id="KW-1185">Reference proteome</keyword>
<evidence type="ECO:0000313" key="7">
    <source>
        <dbReference type="EMBL" id="KAK7476991.1"/>
    </source>
</evidence>
<feature type="non-terminal residue" evidence="7">
    <location>
        <position position="470"/>
    </location>
</feature>
<evidence type="ECO:0000256" key="1">
    <source>
        <dbReference type="ARBA" id="ARBA00004141"/>
    </source>
</evidence>
<dbReference type="PANTHER" id="PTHR45692">
    <property type="entry name" value="G_PROTEIN_RECEP_F2_4 DOMAIN-CONTAINING PROTEIN"/>
    <property type="match status" value="1"/>
</dbReference>
<comment type="subcellular location">
    <subcellularLocation>
        <location evidence="1">Membrane</location>
        <topology evidence="1">Multi-pass membrane protein</topology>
    </subcellularLocation>
</comment>
<organism evidence="7 8">
    <name type="scientific">Batillaria attramentaria</name>
    <dbReference type="NCBI Taxonomy" id="370345"/>
    <lineage>
        <taxon>Eukaryota</taxon>
        <taxon>Metazoa</taxon>
        <taxon>Spiralia</taxon>
        <taxon>Lophotrochozoa</taxon>
        <taxon>Mollusca</taxon>
        <taxon>Gastropoda</taxon>
        <taxon>Caenogastropoda</taxon>
        <taxon>Sorbeoconcha</taxon>
        <taxon>Cerithioidea</taxon>
        <taxon>Batillariidae</taxon>
        <taxon>Batillaria</taxon>
    </lineage>
</organism>
<accession>A0ABD0JPL5</accession>
<dbReference type="PRINTS" id="PR00249">
    <property type="entry name" value="GPCRSECRETIN"/>
</dbReference>
<gene>
    <name evidence="7" type="ORF">BaRGS_00031767</name>
</gene>
<feature type="domain" description="G-protein coupled receptors family 2 profile 2" evidence="6">
    <location>
        <begin position="235"/>
        <end position="421"/>
    </location>
</feature>
<dbReference type="Gene3D" id="1.20.1070.10">
    <property type="entry name" value="Rhodopsin 7-helix transmembrane proteins"/>
    <property type="match status" value="1"/>
</dbReference>
<dbReference type="AlphaFoldDB" id="A0ABD0JPL5"/>
<dbReference type="PROSITE" id="PS50261">
    <property type="entry name" value="G_PROTEIN_RECEP_F2_4"/>
    <property type="match status" value="1"/>
</dbReference>
<evidence type="ECO:0000256" key="5">
    <source>
        <dbReference type="SAM" id="Phobius"/>
    </source>
</evidence>
<keyword evidence="4 5" id="KW-0472">Membrane</keyword>
<feature type="transmembrane region" description="Helical" evidence="5">
    <location>
        <begin position="245"/>
        <end position="268"/>
    </location>
</feature>
<sequence length="470" mass="51569">MTSSSPSAEVVSTVAEGVVLDVPEVLDKIEDALNRTDFITNQTVVDEVVNDLSEVMTEADPETLTQANTGHRVLEAIERVSREMALPDSQVTSTSPKLAISALRVDSDAFSGLTLVADAGNDNIFQDGEVRTYNTTRDSKESASSLVLPGSLLTSLGNATRIALVVLADATIFEAITKSRDANKSHTTQDDDSPHTRKVNSPILSASVVGYDEVLNLKDPVVMRFVHLDKNYALNNTTACKVVAMLLHFCLLSSMCWMSVEAFYMYLALVRVFRTRITHFILKASCFGWGAPLLIVSVTAGVHTLDNYAPLNSGMCWLRGVAFYSAFVAPVSLTLVFNFISFAFVLRTIVGLKHNKAGKAESSQNVQKLRRAVCVVVLLGLTWVFGFLAVDGATQIVFYYLFAVFNSLQGLFIFLFYCVFNQDARAACGRCFRCCWERFSREATDGTPRHPVGRGRNRNLLLRSSTGDTS</sequence>
<name>A0ABD0JPL5_9CAEN</name>
<dbReference type="PANTHER" id="PTHR45692:SF1">
    <property type="entry name" value="G-PROTEIN COUPLED RECEPTORS FAMILY 2 PROFILE 2 DOMAIN-CONTAINING PROTEIN"/>
    <property type="match status" value="1"/>
</dbReference>
<keyword evidence="3 5" id="KW-1133">Transmembrane helix</keyword>
<dbReference type="InterPro" id="IPR000832">
    <property type="entry name" value="GPCR_2_secretin-like"/>
</dbReference>
<dbReference type="EMBL" id="JACVVK020000360">
    <property type="protein sequence ID" value="KAK7476991.1"/>
    <property type="molecule type" value="Genomic_DNA"/>
</dbReference>
<dbReference type="Pfam" id="PF00002">
    <property type="entry name" value="7tm_2"/>
    <property type="match status" value="1"/>
</dbReference>
<dbReference type="InterPro" id="IPR017983">
    <property type="entry name" value="GPCR_2_secretin-like_CS"/>
</dbReference>
<dbReference type="SUPFAM" id="SSF81321">
    <property type="entry name" value="Family A G protein-coupled receptor-like"/>
    <property type="match status" value="1"/>
</dbReference>
<keyword evidence="2 5" id="KW-0812">Transmembrane</keyword>
<feature type="transmembrane region" description="Helical" evidence="5">
    <location>
        <begin position="322"/>
        <end position="350"/>
    </location>
</feature>
<evidence type="ECO:0000256" key="4">
    <source>
        <dbReference type="ARBA" id="ARBA00023136"/>
    </source>
</evidence>
<evidence type="ECO:0000313" key="8">
    <source>
        <dbReference type="Proteomes" id="UP001519460"/>
    </source>
</evidence>
<dbReference type="CDD" id="cd15040">
    <property type="entry name" value="7tmB2_Adhesion"/>
    <property type="match status" value="1"/>
</dbReference>
<comment type="caution">
    <text evidence="7">The sequence shown here is derived from an EMBL/GenBank/DDBJ whole genome shotgun (WGS) entry which is preliminary data.</text>
</comment>
<dbReference type="Proteomes" id="UP001519460">
    <property type="component" value="Unassembled WGS sequence"/>
</dbReference>
<evidence type="ECO:0000256" key="3">
    <source>
        <dbReference type="ARBA" id="ARBA00022989"/>
    </source>
</evidence>
<protein>
    <recommendedName>
        <fullName evidence="6">G-protein coupled receptors family 2 profile 2 domain-containing protein</fullName>
    </recommendedName>
</protein>
<evidence type="ECO:0000256" key="2">
    <source>
        <dbReference type="ARBA" id="ARBA00022692"/>
    </source>
</evidence>
<feature type="transmembrane region" description="Helical" evidence="5">
    <location>
        <begin position="396"/>
        <end position="420"/>
    </location>
</feature>
<dbReference type="PROSITE" id="PS00650">
    <property type="entry name" value="G_PROTEIN_RECEP_F2_2"/>
    <property type="match status" value="1"/>
</dbReference>
<proteinExistence type="predicted"/>
<dbReference type="InterPro" id="IPR017981">
    <property type="entry name" value="GPCR_2-like_7TM"/>
</dbReference>
<feature type="transmembrane region" description="Helical" evidence="5">
    <location>
        <begin position="280"/>
        <end position="302"/>
    </location>
</feature>
<reference evidence="7 8" key="1">
    <citation type="journal article" date="2023" name="Sci. Data">
        <title>Genome assembly of the Korean intertidal mud-creeper Batillaria attramentaria.</title>
        <authorList>
            <person name="Patra A.K."/>
            <person name="Ho P.T."/>
            <person name="Jun S."/>
            <person name="Lee S.J."/>
            <person name="Kim Y."/>
            <person name="Won Y.J."/>
        </authorList>
    </citation>
    <scope>NUCLEOTIDE SEQUENCE [LARGE SCALE GENOMIC DNA]</scope>
    <source>
        <strain evidence="7">Wonlab-2016</strain>
    </source>
</reference>
<feature type="transmembrane region" description="Helical" evidence="5">
    <location>
        <begin position="371"/>
        <end position="390"/>
    </location>
</feature>
<dbReference type="GO" id="GO:0016020">
    <property type="term" value="C:membrane"/>
    <property type="evidence" value="ECO:0007669"/>
    <property type="project" value="UniProtKB-SubCell"/>
</dbReference>